<accession>A0A6I3S250</accession>
<organism evidence="9 10">
    <name type="scientific">Parasutterella excrementihominis</name>
    <dbReference type="NCBI Taxonomy" id="487175"/>
    <lineage>
        <taxon>Bacteria</taxon>
        <taxon>Pseudomonadati</taxon>
        <taxon>Pseudomonadota</taxon>
        <taxon>Betaproteobacteria</taxon>
        <taxon>Burkholderiales</taxon>
        <taxon>Sutterellaceae</taxon>
        <taxon>Parasutterella</taxon>
    </lineage>
</organism>
<dbReference type="Proteomes" id="UP000462362">
    <property type="component" value="Unassembled WGS sequence"/>
</dbReference>
<dbReference type="PROSITE" id="PS51379">
    <property type="entry name" value="4FE4S_FER_2"/>
    <property type="match status" value="2"/>
</dbReference>
<evidence type="ECO:0000313" key="10">
    <source>
        <dbReference type="Proteomes" id="UP000462362"/>
    </source>
</evidence>
<dbReference type="PANTHER" id="PTHR30176">
    <property type="entry name" value="FERREDOXIN-TYPE PROTEIN NAPH"/>
    <property type="match status" value="1"/>
</dbReference>
<protein>
    <submittedName>
        <fullName evidence="9">NapH/MauN family ferredoxin-type protein</fullName>
    </submittedName>
</protein>
<gene>
    <name evidence="9" type="ORF">GMD42_04615</name>
</gene>
<keyword evidence="4" id="KW-0677">Repeat</keyword>
<dbReference type="InterPro" id="IPR017896">
    <property type="entry name" value="4Fe4S_Fe-S-bd"/>
</dbReference>
<evidence type="ECO:0000313" key="9">
    <source>
        <dbReference type="EMBL" id="MTU42910.1"/>
    </source>
</evidence>
<reference evidence="9 10" key="1">
    <citation type="journal article" date="2019" name="Nat. Med.">
        <title>A library of human gut bacterial isolates paired with longitudinal multiomics data enables mechanistic microbiome research.</title>
        <authorList>
            <person name="Poyet M."/>
            <person name="Groussin M."/>
            <person name="Gibbons S.M."/>
            <person name="Avila-Pacheco J."/>
            <person name="Jiang X."/>
            <person name="Kearney S.M."/>
            <person name="Perrotta A.R."/>
            <person name="Berdy B."/>
            <person name="Zhao S."/>
            <person name="Lieberman T.D."/>
            <person name="Swanson P.K."/>
            <person name="Smith M."/>
            <person name="Roesemann S."/>
            <person name="Alexander J.E."/>
            <person name="Rich S.A."/>
            <person name="Livny J."/>
            <person name="Vlamakis H."/>
            <person name="Clish C."/>
            <person name="Bullock K."/>
            <person name="Deik A."/>
            <person name="Scott J."/>
            <person name="Pierce K.A."/>
            <person name="Xavier R.J."/>
            <person name="Alm E.J."/>
        </authorList>
    </citation>
    <scope>NUCLEOTIDE SEQUENCE [LARGE SCALE GENOMIC DNA]</scope>
    <source>
        <strain evidence="9 10">BIOML-A2</strain>
    </source>
</reference>
<dbReference type="EMBL" id="WNCL01000010">
    <property type="protein sequence ID" value="MTU42910.1"/>
    <property type="molecule type" value="Genomic_DNA"/>
</dbReference>
<dbReference type="AlphaFoldDB" id="A0A6I3S250"/>
<keyword evidence="7" id="KW-0411">Iron-sulfur</keyword>
<evidence type="ECO:0000256" key="4">
    <source>
        <dbReference type="ARBA" id="ARBA00022737"/>
    </source>
</evidence>
<dbReference type="NCBIfam" id="TIGR02163">
    <property type="entry name" value="napH"/>
    <property type="match status" value="1"/>
</dbReference>
<keyword evidence="3" id="KW-0479">Metal-binding</keyword>
<proteinExistence type="predicted"/>
<dbReference type="GO" id="GO:0005886">
    <property type="term" value="C:plasma membrane"/>
    <property type="evidence" value="ECO:0007669"/>
    <property type="project" value="TreeGrafter"/>
</dbReference>
<dbReference type="SUPFAM" id="SSF54862">
    <property type="entry name" value="4Fe-4S ferredoxins"/>
    <property type="match status" value="1"/>
</dbReference>
<feature type="domain" description="4Fe-4S ferredoxin-type" evidence="8">
    <location>
        <begin position="254"/>
        <end position="283"/>
    </location>
</feature>
<dbReference type="InterPro" id="IPR051684">
    <property type="entry name" value="Electron_Trans/Redox"/>
</dbReference>
<dbReference type="GO" id="GO:0046872">
    <property type="term" value="F:metal ion binding"/>
    <property type="evidence" value="ECO:0007669"/>
    <property type="project" value="UniProtKB-KW"/>
</dbReference>
<dbReference type="RefSeq" id="WP_155165728.1">
    <property type="nucleotide sequence ID" value="NZ_CAKVUT010000034.1"/>
</dbReference>
<dbReference type="GO" id="GO:0051539">
    <property type="term" value="F:4 iron, 4 sulfur cluster binding"/>
    <property type="evidence" value="ECO:0007669"/>
    <property type="project" value="UniProtKB-KW"/>
</dbReference>
<evidence type="ECO:0000259" key="8">
    <source>
        <dbReference type="PROSITE" id="PS51379"/>
    </source>
</evidence>
<evidence type="ECO:0000256" key="3">
    <source>
        <dbReference type="ARBA" id="ARBA00022723"/>
    </source>
</evidence>
<name>A0A6I3S250_9BURK</name>
<evidence type="ECO:0000256" key="7">
    <source>
        <dbReference type="ARBA" id="ARBA00023014"/>
    </source>
</evidence>
<sequence>MKTLRGDHNLFIRVNKDGSKALKIRPFRWTFCILLALAFILSYKQDVQVLEGSMIASRLMGFHMVDLFSGLEVIAAHGKIATNLFMGFIFVAIVYFILGGRSFCSWACPYGLLSEWGEILHKKLVHAGLIKKRKKITTSWKFFIALCFLASSYFSGYLVYQYINLVGITSRILIYGLLETGIIVLFMLIIEVFFYQRVWCRSVCPSGATFGLLGKVSLIRIQADITKCDKCGACTPECHVPEALKVVFAKDAQPTVFITSTDCTMCGKCMDVCDRQVFSYSHRLKKLV</sequence>
<dbReference type="Pfam" id="PF12801">
    <property type="entry name" value="Fer4_5"/>
    <property type="match status" value="2"/>
</dbReference>
<evidence type="ECO:0000256" key="6">
    <source>
        <dbReference type="ARBA" id="ARBA00023004"/>
    </source>
</evidence>
<keyword evidence="6" id="KW-0408">Iron</keyword>
<evidence type="ECO:0000256" key="5">
    <source>
        <dbReference type="ARBA" id="ARBA00022982"/>
    </source>
</evidence>
<feature type="domain" description="4Fe-4S ferredoxin-type" evidence="8">
    <location>
        <begin position="219"/>
        <end position="249"/>
    </location>
</feature>
<keyword evidence="2" id="KW-0004">4Fe-4S</keyword>
<keyword evidence="5" id="KW-0249">Electron transport</keyword>
<evidence type="ECO:0000256" key="1">
    <source>
        <dbReference type="ARBA" id="ARBA00022448"/>
    </source>
</evidence>
<dbReference type="InterPro" id="IPR011886">
    <property type="entry name" value="NapH_MauN"/>
</dbReference>
<dbReference type="PANTHER" id="PTHR30176:SF3">
    <property type="entry name" value="FERREDOXIN-TYPE PROTEIN NAPH"/>
    <property type="match status" value="1"/>
</dbReference>
<comment type="caution">
    <text evidence="9">The sequence shown here is derived from an EMBL/GenBank/DDBJ whole genome shotgun (WGS) entry which is preliminary data.</text>
</comment>
<keyword evidence="1" id="KW-0813">Transport</keyword>
<evidence type="ECO:0000256" key="2">
    <source>
        <dbReference type="ARBA" id="ARBA00022485"/>
    </source>
</evidence>